<dbReference type="PANTHER" id="PTHR43833:SF11">
    <property type="entry name" value="VOLTAGE-GATED POTASSIUM CHANNEL KCH"/>
    <property type="match status" value="1"/>
</dbReference>
<dbReference type="Pfam" id="PF02254">
    <property type="entry name" value="TrkA_N"/>
    <property type="match status" value="2"/>
</dbReference>
<proteinExistence type="predicted"/>
<dbReference type="STRING" id="1122198.SAMN02745729_11125"/>
<dbReference type="RefSeq" id="WP_091827061.1">
    <property type="nucleotide sequence ID" value="NZ_FNRJ01000011.1"/>
</dbReference>
<dbReference type="SUPFAM" id="SSF81324">
    <property type="entry name" value="Voltage-gated potassium channels"/>
    <property type="match status" value="1"/>
</dbReference>
<reference evidence="4" key="1">
    <citation type="submission" date="2016-10" db="EMBL/GenBank/DDBJ databases">
        <authorList>
            <person name="Varghese N."/>
            <person name="Submissions S."/>
        </authorList>
    </citation>
    <scope>NUCLEOTIDE SEQUENCE [LARGE SCALE GENOMIC DNA]</scope>
    <source>
        <strain evidence="4">DSM 11526</strain>
    </source>
</reference>
<evidence type="ECO:0000259" key="2">
    <source>
        <dbReference type="PROSITE" id="PS51201"/>
    </source>
</evidence>
<evidence type="ECO:0000313" key="3">
    <source>
        <dbReference type="EMBL" id="SEA96158.1"/>
    </source>
</evidence>
<keyword evidence="4" id="KW-1185">Reference proteome</keyword>
<dbReference type="Proteomes" id="UP000242469">
    <property type="component" value="Unassembled WGS sequence"/>
</dbReference>
<dbReference type="InterPro" id="IPR003148">
    <property type="entry name" value="RCK_N"/>
</dbReference>
<accession>A0A1H4FHD0</accession>
<dbReference type="InterPro" id="IPR050721">
    <property type="entry name" value="Trk_Ktr_HKT_K-transport"/>
</dbReference>
<dbReference type="InterPro" id="IPR036291">
    <property type="entry name" value="NAD(P)-bd_dom_sf"/>
</dbReference>
<keyword evidence="1" id="KW-0472">Membrane</keyword>
<dbReference type="GO" id="GO:0006813">
    <property type="term" value="P:potassium ion transport"/>
    <property type="evidence" value="ECO:0007669"/>
    <property type="project" value="InterPro"/>
</dbReference>
<dbReference type="EMBL" id="FNRJ01000011">
    <property type="protein sequence ID" value="SEA96158.1"/>
    <property type="molecule type" value="Genomic_DNA"/>
</dbReference>
<keyword evidence="1" id="KW-0812">Transmembrane</keyword>
<dbReference type="OrthoDB" id="9781411at2"/>
<dbReference type="PANTHER" id="PTHR43833">
    <property type="entry name" value="POTASSIUM CHANNEL PROTEIN 2-RELATED-RELATED"/>
    <property type="match status" value="1"/>
</dbReference>
<feature type="transmembrane region" description="Helical" evidence="1">
    <location>
        <begin position="47"/>
        <end position="68"/>
    </location>
</feature>
<evidence type="ECO:0000313" key="4">
    <source>
        <dbReference type="Proteomes" id="UP000242469"/>
    </source>
</evidence>
<feature type="domain" description="RCK N-terminal" evidence="2">
    <location>
        <begin position="123"/>
        <end position="245"/>
    </location>
</feature>
<dbReference type="SUPFAM" id="SSF51735">
    <property type="entry name" value="NAD(P)-binding Rossmann-fold domains"/>
    <property type="match status" value="2"/>
</dbReference>
<evidence type="ECO:0000256" key="1">
    <source>
        <dbReference type="SAM" id="Phobius"/>
    </source>
</evidence>
<feature type="transmembrane region" description="Helical" evidence="1">
    <location>
        <begin position="80"/>
        <end position="101"/>
    </location>
</feature>
<organism evidence="3 4">
    <name type="scientific">Marinobacterium iners DSM 11526</name>
    <dbReference type="NCBI Taxonomy" id="1122198"/>
    <lineage>
        <taxon>Bacteria</taxon>
        <taxon>Pseudomonadati</taxon>
        <taxon>Pseudomonadota</taxon>
        <taxon>Gammaproteobacteria</taxon>
        <taxon>Oceanospirillales</taxon>
        <taxon>Oceanospirillaceae</taxon>
        <taxon>Marinobacterium</taxon>
    </lineage>
</organism>
<protein>
    <submittedName>
        <fullName evidence="3">Trk K+ transport system, NAD-binding component</fullName>
    </submittedName>
</protein>
<keyword evidence="1" id="KW-1133">Transmembrane helix</keyword>
<gene>
    <name evidence="3" type="ORF">SAMN02745729_11125</name>
</gene>
<dbReference type="PROSITE" id="PS51201">
    <property type="entry name" value="RCK_N"/>
    <property type="match status" value="2"/>
</dbReference>
<name>A0A1H4FHD0_9GAMM</name>
<feature type="transmembrane region" description="Helical" evidence="1">
    <location>
        <begin position="12"/>
        <end position="35"/>
    </location>
</feature>
<sequence length="567" mass="63863">MNNLLFLFLRRLRTPLITLISVYAVSIFGMTLIPGQDADGNVWYMDFFHAFYFVSYMGTTIGFGEIPYEFTDAQRMWVTFTIYATVITWLYGIGTMLAVLQEPMFGRLMRLRGFRSQVRDLQEPFYLVCGYGVTGRLLVRRLVKRGIRVVVIDVDQDRIDALELDNLVTPVPALCADASLPDVLDHAGLQHPRCVGVLALTNHDRVNLAVAIASKLLVPKRQVITRTNSDLTTANMASFGTDMIVDPFRAYADYLALAARSPHKHLVYDWLMNPRHRKLSSAYKHAEGRWIICGYGRFGRALAAAFAAEGMDMTIIDPDHDSVTPLEGAVVGVGTEAHTLIEAGVESAVGIIAGTDSDTDNLSIIMTARELNPKLTTVVRQNLHQNALVFRHSRCDYVMEPGRIIANRILAQLKTPLLSEFLQHLQQESNVWAHELLNRMSNTVGDDELDSWSIRIDAENSPAVVNMLQQGHKIPLRVLYRNPRQRDKMLPCFALLLRNADGVRILPGELTELKEGDEILCCGLGNVLRQMEWTVNNYNVLYYVITGEDPPHSLLARLLRRQEREAL</sequence>
<dbReference type="AlphaFoldDB" id="A0A1H4FHD0"/>
<dbReference type="Gene3D" id="3.40.50.720">
    <property type="entry name" value="NAD(P)-binding Rossmann-like Domain"/>
    <property type="match status" value="2"/>
</dbReference>
<dbReference type="GO" id="GO:0005886">
    <property type="term" value="C:plasma membrane"/>
    <property type="evidence" value="ECO:0007669"/>
    <property type="project" value="UniProtKB-SubCell"/>
</dbReference>
<feature type="domain" description="RCK N-terminal" evidence="2">
    <location>
        <begin position="287"/>
        <end position="399"/>
    </location>
</feature>